<feature type="compositionally biased region" description="Polar residues" evidence="8">
    <location>
        <begin position="145"/>
        <end position="155"/>
    </location>
</feature>
<dbReference type="PANTHER" id="PTHR19854:SF1">
    <property type="entry name" value="GUANINE NUCLEOTIDE-BINDING PROTEIN SUBUNIT BETA-LIKE PROTEIN 1"/>
    <property type="match status" value="1"/>
</dbReference>
<dbReference type="InterPro" id="IPR019775">
    <property type="entry name" value="WD40_repeat_CS"/>
</dbReference>
<accession>A0A0U5FUD3</accession>
<keyword evidence="1 7" id="KW-0853">WD repeat</keyword>
<evidence type="ECO:0000256" key="3">
    <source>
        <dbReference type="ARBA" id="ARBA00037338"/>
    </source>
</evidence>
<feature type="compositionally biased region" description="Polar residues" evidence="8">
    <location>
        <begin position="318"/>
        <end position="328"/>
    </location>
</feature>
<evidence type="ECO:0000256" key="7">
    <source>
        <dbReference type="PROSITE-ProRule" id="PRU00221"/>
    </source>
</evidence>
<dbReference type="EMBL" id="CDMC01000003">
    <property type="protein sequence ID" value="CEL03137.1"/>
    <property type="molecule type" value="Genomic_DNA"/>
</dbReference>
<dbReference type="Pfam" id="PF00400">
    <property type="entry name" value="WD40"/>
    <property type="match status" value="4"/>
</dbReference>
<name>A0A0U5FUD3_ASPCI</name>
<dbReference type="Proteomes" id="UP000054771">
    <property type="component" value="Unassembled WGS sequence"/>
</dbReference>
<feature type="region of interest" description="Disordered" evidence="8">
    <location>
        <begin position="145"/>
        <end position="170"/>
    </location>
</feature>
<evidence type="ECO:0000256" key="6">
    <source>
        <dbReference type="ARBA" id="ARBA00040563"/>
    </source>
</evidence>
<dbReference type="PROSITE" id="PS00678">
    <property type="entry name" value="WD_REPEATS_1"/>
    <property type="match status" value="2"/>
</dbReference>
<dbReference type="AlphaFoldDB" id="A0A0U5FUD3"/>
<evidence type="ECO:0000256" key="2">
    <source>
        <dbReference type="ARBA" id="ARBA00022737"/>
    </source>
</evidence>
<dbReference type="OrthoDB" id="7668193at2759"/>
<dbReference type="SUPFAM" id="SSF50978">
    <property type="entry name" value="WD40 repeat-like"/>
    <property type="match status" value="1"/>
</dbReference>
<dbReference type="PROSITE" id="PS50294">
    <property type="entry name" value="WD_REPEATS_REGION"/>
    <property type="match status" value="1"/>
</dbReference>
<comment type="similarity">
    <text evidence="4">Belongs to the WD repeat ASA1 family.</text>
</comment>
<dbReference type="PANTHER" id="PTHR19854">
    <property type="entry name" value="TRANSDUCIN BETA-LIKE 3"/>
    <property type="match status" value="1"/>
</dbReference>
<comment type="function">
    <text evidence="3">Component of the ASTRA complex involved in chromatin remodeling.</text>
</comment>
<evidence type="ECO:0000256" key="4">
    <source>
        <dbReference type="ARBA" id="ARBA00037931"/>
    </source>
</evidence>
<feature type="compositionally biased region" description="Low complexity" evidence="8">
    <location>
        <begin position="398"/>
        <end position="407"/>
    </location>
</feature>
<feature type="compositionally biased region" description="Basic and acidic residues" evidence="8">
    <location>
        <begin position="428"/>
        <end position="437"/>
    </location>
</feature>
<feature type="repeat" description="WD" evidence="7">
    <location>
        <begin position="15"/>
        <end position="48"/>
    </location>
</feature>
<dbReference type="STRING" id="454130.A0A0U5FUD3"/>
<dbReference type="InterPro" id="IPR036322">
    <property type="entry name" value="WD40_repeat_dom_sf"/>
</dbReference>
<dbReference type="InterPro" id="IPR015943">
    <property type="entry name" value="WD40/YVTN_repeat-like_dom_sf"/>
</dbReference>
<keyword evidence="10" id="KW-1185">Reference proteome</keyword>
<feature type="repeat" description="WD" evidence="7">
    <location>
        <begin position="456"/>
        <end position="471"/>
    </location>
</feature>
<dbReference type="Gene3D" id="2.130.10.10">
    <property type="entry name" value="YVTN repeat-like/Quinoprotein amine dehydrogenase"/>
    <property type="match status" value="3"/>
</dbReference>
<dbReference type="OMA" id="YQRQSMQ"/>
<dbReference type="InterPro" id="IPR001680">
    <property type="entry name" value="WD40_rpt"/>
</dbReference>
<sequence length="471" mass="50593">MSTSTLPPATPTYILRGHATPIHALQIFHKNLRLVSGDADGWIVVWDLIFKRPVAVWKAHEGAVLEVKGFALGDGRVTEVFTHGRDHKLRVWRFRVQDEEILQKTLPVDAEGKDTASASQPWLIHSLPVNALNFCAFSMLSLNGTTPPKPESSSIKNEDEKGTDNTETPPTLALLAVPNALDSGAIDLFHLPAERRICTIPTDPAVKTGMVMAVHLLSSASSPSSSSNDLYVAAAYEDGHVMLFGCRGALARQDLGSGAKGNSGSSTWKWEKLYASHPHSQPVLSIDVAPSGEYFLSSSADALLIKHPLPRFGMAASGSLSSETPSKSVHTKHAGQQGLRIRDDGKIFATAGWDSRVRVYSAKTMRELAVLKWHKEGCYCVAFGSVASPGAGAGAGTGLASTETSTGEAGDGAGRPSGSEVTDEEEGTVTRRDEKEYTLAQVQRQRSDKVQNTHWLAAGSKDGKISLWDIY</sequence>
<evidence type="ECO:0000313" key="10">
    <source>
        <dbReference type="Proteomes" id="UP000054771"/>
    </source>
</evidence>
<evidence type="ECO:0000256" key="5">
    <source>
        <dbReference type="ARBA" id="ARBA00038749"/>
    </source>
</evidence>
<keyword evidence="2" id="KW-0677">Repeat</keyword>
<organism evidence="9 10">
    <name type="scientific">Aspergillus calidoustus</name>
    <dbReference type="NCBI Taxonomy" id="454130"/>
    <lineage>
        <taxon>Eukaryota</taxon>
        <taxon>Fungi</taxon>
        <taxon>Dikarya</taxon>
        <taxon>Ascomycota</taxon>
        <taxon>Pezizomycotina</taxon>
        <taxon>Eurotiomycetes</taxon>
        <taxon>Eurotiomycetidae</taxon>
        <taxon>Eurotiales</taxon>
        <taxon>Aspergillaceae</taxon>
        <taxon>Aspergillus</taxon>
        <taxon>Aspergillus subgen. Nidulantes</taxon>
    </lineage>
</organism>
<evidence type="ECO:0000256" key="1">
    <source>
        <dbReference type="ARBA" id="ARBA00022574"/>
    </source>
</evidence>
<evidence type="ECO:0000256" key="8">
    <source>
        <dbReference type="SAM" id="MobiDB-lite"/>
    </source>
</evidence>
<dbReference type="PROSITE" id="PS50082">
    <property type="entry name" value="WD_REPEATS_2"/>
    <property type="match status" value="2"/>
</dbReference>
<feature type="region of interest" description="Disordered" evidence="8">
    <location>
        <begin position="316"/>
        <end position="337"/>
    </location>
</feature>
<dbReference type="SMART" id="SM00320">
    <property type="entry name" value="WD40"/>
    <property type="match status" value="6"/>
</dbReference>
<evidence type="ECO:0000313" key="9">
    <source>
        <dbReference type="EMBL" id="CEL03137.1"/>
    </source>
</evidence>
<gene>
    <name evidence="9" type="ORF">ASPCAL04294</name>
</gene>
<proteinExistence type="inferred from homology"/>
<reference evidence="10" key="1">
    <citation type="journal article" date="2016" name="Genome Announc.">
        <title>Draft genome sequences of fungus Aspergillus calidoustus.</title>
        <authorList>
            <person name="Horn F."/>
            <person name="Linde J."/>
            <person name="Mattern D.J."/>
            <person name="Walther G."/>
            <person name="Guthke R."/>
            <person name="Scherlach K."/>
            <person name="Martin K."/>
            <person name="Brakhage A.A."/>
            <person name="Petzke L."/>
            <person name="Valiante V."/>
        </authorList>
    </citation>
    <scope>NUCLEOTIDE SEQUENCE [LARGE SCALE GENOMIC DNA]</scope>
    <source>
        <strain evidence="10">SF006504</strain>
    </source>
</reference>
<protein>
    <recommendedName>
        <fullName evidence="6">ASTRA-associated protein 1</fullName>
    </recommendedName>
</protein>
<feature type="region of interest" description="Disordered" evidence="8">
    <location>
        <begin position="392"/>
        <end position="452"/>
    </location>
</feature>
<comment type="subunit">
    <text evidence="5">Component of the ASTRA chromatin remodeling machinery complex.</text>
</comment>